<keyword evidence="2 9" id="KW-0328">Glycosyltransferase</keyword>
<feature type="repeat" description="TPR" evidence="8">
    <location>
        <begin position="457"/>
        <end position="490"/>
    </location>
</feature>
<keyword evidence="3 9" id="KW-0808">Transferase</keyword>
<keyword evidence="5" id="KW-0677">Repeat</keyword>
<dbReference type="Gene3D" id="3.90.176.10">
    <property type="entry name" value="Toxin ADP-ribosyltransferase, Chain A, domain 1"/>
    <property type="match status" value="1"/>
</dbReference>
<dbReference type="SMART" id="SM00028">
    <property type="entry name" value="TPR"/>
    <property type="match status" value="2"/>
</dbReference>
<evidence type="ECO:0000256" key="7">
    <source>
        <dbReference type="ARBA" id="ARBA00047597"/>
    </source>
</evidence>
<dbReference type="InterPro" id="IPR011990">
    <property type="entry name" value="TPR-like_helical_dom_sf"/>
</dbReference>
<comment type="catalytic activity">
    <reaction evidence="7 9">
        <text>L-arginyl-[protein] + NAD(+) = N(omega)-(ADP-D-ribosyl)-L-arginyl-[protein] + nicotinamide + H(+)</text>
        <dbReference type="Rhea" id="RHEA:19149"/>
        <dbReference type="Rhea" id="RHEA-COMP:10532"/>
        <dbReference type="Rhea" id="RHEA-COMP:15087"/>
        <dbReference type="ChEBI" id="CHEBI:15378"/>
        <dbReference type="ChEBI" id="CHEBI:17154"/>
        <dbReference type="ChEBI" id="CHEBI:29965"/>
        <dbReference type="ChEBI" id="CHEBI:57540"/>
        <dbReference type="ChEBI" id="CHEBI:142554"/>
        <dbReference type="EC" id="2.4.2.31"/>
    </reaction>
</comment>
<dbReference type="PANTHER" id="PTHR45641:SF1">
    <property type="entry name" value="AAA+ ATPASE DOMAIN-CONTAINING PROTEIN"/>
    <property type="match status" value="1"/>
</dbReference>
<dbReference type="EMBL" id="CAJNOM010005431">
    <property type="protein sequence ID" value="CAF1663757.1"/>
    <property type="molecule type" value="Genomic_DNA"/>
</dbReference>
<dbReference type="Gene3D" id="1.25.40.10">
    <property type="entry name" value="Tetratricopeptide repeat domain"/>
    <property type="match status" value="1"/>
</dbReference>
<sequence>MSGSKSDENAVASSEPAASSNLRQPRSRIAQKYLFLWVDTSIDETNVDYENTLKQIRTTTGDVNAFTQRDACIDFLTDAQEDIRFYLVVKDTMSQQIMPLINDIPQLDAVYVLNNIKILQEERIKKCDKIKSLHTNTDDLCQALQIGIKQFNQDSIAISFITIDEMASTDKLNQLEPTFMYTQLFKEILLDMDHGEQAIKQFTTYCRNSNSVSPINIDRFEKEYNSQLAIWWYTFPSDIYSMLNYGLRTMDADIIITMGFFLRDVHEQIKQLYEQQVNSYEKKPFLVYRGQGLMKSDFKKLQKTKGGLMSFNSFLSTSKDKDVSLGFAQGASTKLDTIGILFIMSIDPYIESAPFAFIKEMSYFHEEEEILFSMHTVFRVSAITQINNKNQLYQVELQLTSDDDPQLRLLTDRIREEAGGTGWHRLSELLFNIGQFNKAEPLYTTLLEQTSYIGEQAHYYNRLGAIYLNQGDYEKAIPYCEQGLEIDQKILPSDPRHLATSYNNIG</sequence>
<evidence type="ECO:0000313" key="11">
    <source>
        <dbReference type="EMBL" id="CAF1558072.1"/>
    </source>
</evidence>
<evidence type="ECO:0000313" key="13">
    <source>
        <dbReference type="Proteomes" id="UP000663832"/>
    </source>
</evidence>
<dbReference type="InterPro" id="IPR019734">
    <property type="entry name" value="TPR_rpt"/>
</dbReference>
<dbReference type="GO" id="GO:0016779">
    <property type="term" value="F:nucleotidyltransferase activity"/>
    <property type="evidence" value="ECO:0007669"/>
    <property type="project" value="UniProtKB-KW"/>
</dbReference>
<dbReference type="Pfam" id="PF01129">
    <property type="entry name" value="ART"/>
    <property type="match status" value="1"/>
</dbReference>
<feature type="non-terminal residue" evidence="12">
    <location>
        <position position="506"/>
    </location>
</feature>
<keyword evidence="9" id="KW-0520">NAD</keyword>
<evidence type="ECO:0000256" key="2">
    <source>
        <dbReference type="ARBA" id="ARBA00022676"/>
    </source>
</evidence>
<proteinExistence type="inferred from homology"/>
<dbReference type="PROSITE" id="PS50293">
    <property type="entry name" value="TPR_REGION"/>
    <property type="match status" value="1"/>
</dbReference>
<dbReference type="SUPFAM" id="SSF56399">
    <property type="entry name" value="ADP-ribosylation"/>
    <property type="match status" value="1"/>
</dbReference>
<dbReference type="PROSITE" id="PS51996">
    <property type="entry name" value="TR_MART"/>
    <property type="match status" value="1"/>
</dbReference>
<evidence type="ECO:0000256" key="5">
    <source>
        <dbReference type="ARBA" id="ARBA00022737"/>
    </source>
</evidence>
<dbReference type="OrthoDB" id="10102247at2759"/>
<organism evidence="12 13">
    <name type="scientific">Adineta steineri</name>
    <dbReference type="NCBI Taxonomy" id="433720"/>
    <lineage>
        <taxon>Eukaryota</taxon>
        <taxon>Metazoa</taxon>
        <taxon>Spiralia</taxon>
        <taxon>Gnathifera</taxon>
        <taxon>Rotifera</taxon>
        <taxon>Eurotatoria</taxon>
        <taxon>Bdelloidea</taxon>
        <taxon>Adinetida</taxon>
        <taxon>Adinetidae</taxon>
        <taxon>Adineta</taxon>
    </lineage>
</organism>
<name>A0A816FND2_9BILA</name>
<keyword evidence="9" id="KW-0521">NADP</keyword>
<accession>A0A816FND2</accession>
<evidence type="ECO:0000256" key="4">
    <source>
        <dbReference type="ARBA" id="ARBA00022695"/>
    </source>
</evidence>
<protein>
    <recommendedName>
        <fullName evidence="9">NAD(P)(+)--arginine ADP-ribosyltransferase</fullName>
        <ecNumber evidence="9">2.4.2.31</ecNumber>
    </recommendedName>
    <alternativeName>
        <fullName evidence="9">Mono(ADP-ribosyl)transferase</fullName>
    </alternativeName>
</protein>
<evidence type="ECO:0000256" key="1">
    <source>
        <dbReference type="ARBA" id="ARBA00009558"/>
    </source>
</evidence>
<dbReference type="PANTHER" id="PTHR45641">
    <property type="entry name" value="TETRATRICOPEPTIDE REPEAT PROTEIN (AFU_ORTHOLOGUE AFUA_6G03870)"/>
    <property type="match status" value="1"/>
</dbReference>
<comment type="similarity">
    <text evidence="1 9">Belongs to the Arg-specific ADP-ribosyltransferase family.</text>
</comment>
<comment type="caution">
    <text evidence="12">The sequence shown here is derived from an EMBL/GenBank/DDBJ whole genome shotgun (WGS) entry which is preliminary data.</text>
</comment>
<feature type="region of interest" description="Disordered" evidence="10">
    <location>
        <begin position="1"/>
        <end position="23"/>
    </location>
</feature>
<evidence type="ECO:0000256" key="8">
    <source>
        <dbReference type="PROSITE-ProRule" id="PRU00339"/>
    </source>
</evidence>
<evidence type="ECO:0000313" key="12">
    <source>
        <dbReference type="EMBL" id="CAF1663757.1"/>
    </source>
</evidence>
<keyword evidence="4" id="KW-0548">Nucleotidyltransferase</keyword>
<evidence type="ECO:0000256" key="6">
    <source>
        <dbReference type="ARBA" id="ARBA00022803"/>
    </source>
</evidence>
<gene>
    <name evidence="11" type="ORF">BJG266_LOCUS46738</name>
    <name evidence="12" type="ORF">QVE165_LOCUS63772</name>
</gene>
<reference evidence="12" key="1">
    <citation type="submission" date="2021-02" db="EMBL/GenBank/DDBJ databases">
        <authorList>
            <person name="Nowell W R."/>
        </authorList>
    </citation>
    <scope>NUCLEOTIDE SEQUENCE</scope>
</reference>
<keyword evidence="13" id="KW-1185">Reference proteome</keyword>
<dbReference type="Proteomes" id="UP000663877">
    <property type="component" value="Unassembled WGS sequence"/>
</dbReference>
<dbReference type="EMBL" id="CAJNOI010005030">
    <property type="protein sequence ID" value="CAF1558072.1"/>
    <property type="molecule type" value="Genomic_DNA"/>
</dbReference>
<dbReference type="EC" id="2.4.2.31" evidence="9"/>
<dbReference type="PROSITE" id="PS50005">
    <property type="entry name" value="TPR"/>
    <property type="match status" value="1"/>
</dbReference>
<dbReference type="AlphaFoldDB" id="A0A816FND2"/>
<dbReference type="InterPro" id="IPR000768">
    <property type="entry name" value="ART"/>
</dbReference>
<dbReference type="GO" id="GO:0106274">
    <property type="term" value="F:NAD+-protein-arginine ADP-ribosyltransferase activity"/>
    <property type="evidence" value="ECO:0007669"/>
    <property type="project" value="UniProtKB-EC"/>
</dbReference>
<dbReference type="Pfam" id="PF00515">
    <property type="entry name" value="TPR_1"/>
    <property type="match status" value="1"/>
</dbReference>
<evidence type="ECO:0000256" key="10">
    <source>
        <dbReference type="SAM" id="MobiDB-lite"/>
    </source>
</evidence>
<evidence type="ECO:0000256" key="9">
    <source>
        <dbReference type="RuleBase" id="RU361228"/>
    </source>
</evidence>
<evidence type="ECO:0000256" key="3">
    <source>
        <dbReference type="ARBA" id="ARBA00022679"/>
    </source>
</evidence>
<keyword evidence="6 8" id="KW-0802">TPR repeat</keyword>
<dbReference type="SUPFAM" id="SSF48452">
    <property type="entry name" value="TPR-like"/>
    <property type="match status" value="1"/>
</dbReference>
<dbReference type="Proteomes" id="UP000663832">
    <property type="component" value="Unassembled WGS sequence"/>
</dbReference>